<dbReference type="RefSeq" id="WP_108029917.1">
    <property type="nucleotide sequence ID" value="NZ_PYUE01000002.1"/>
</dbReference>
<organism evidence="2 3">
    <name type="scientific">Lysinibacillus tabacifolii</name>
    <dbReference type="NCBI Taxonomy" id="1173107"/>
    <lineage>
        <taxon>Bacteria</taxon>
        <taxon>Bacillati</taxon>
        <taxon>Bacillota</taxon>
        <taxon>Bacilli</taxon>
        <taxon>Bacillales</taxon>
        <taxon>Bacillaceae</taxon>
        <taxon>Lysinibacillus</taxon>
    </lineage>
</organism>
<dbReference type="InterPro" id="IPR003593">
    <property type="entry name" value="AAA+_ATPase"/>
</dbReference>
<comment type="caution">
    <text evidence="2">The sequence shown here is derived from an EMBL/GenBank/DDBJ whole genome shotgun (WGS) entry which is preliminary data.</text>
</comment>
<evidence type="ECO:0000313" key="3">
    <source>
        <dbReference type="Proteomes" id="UP000308330"/>
    </source>
</evidence>
<dbReference type="PANTHER" id="PTHR30050">
    <property type="entry name" value="CHROMOSOMAL REPLICATION INITIATOR PROTEIN DNAA"/>
    <property type="match status" value="1"/>
</dbReference>
<dbReference type="InterPro" id="IPR013317">
    <property type="entry name" value="DnaA_dom"/>
</dbReference>
<sequence length="291" mass="33858">MQKTGDRMAEVMEELMARSKQYLETTVAIEETQYNCSKCRDTGSYLVRKKNGYYIRGVEVEQDYYVVCECNMMLKINRLIESSAITKEFQKMSLKNFSTDNVHPKVVEMKSKVKQYYAAFEEIRGFRQNSIMLVGQPGCGKTHLLTAISNYLIHSNQVPVLYFPYKDGLNKIAANNFERKMEIMTQMKEVVVLFIDDLFKPIGGKVNVKSWQTEVIFEVVNARYLSNKPLLISSELSLDDMLYIDEALTSRLFEMTQDFIVTIQKDKKVNYRLRKLFEKNRETPIPLSEGE</sequence>
<dbReference type="Gene3D" id="3.40.50.300">
    <property type="entry name" value="P-loop containing nucleotide triphosphate hydrolases"/>
    <property type="match status" value="1"/>
</dbReference>
<dbReference type="PANTHER" id="PTHR30050:SF10">
    <property type="entry name" value="PHAGE-LIKE ELEMENT PBSX PROTEIN XKDC"/>
    <property type="match status" value="1"/>
</dbReference>
<protein>
    <submittedName>
        <fullName evidence="2">AAA family ATPase</fullName>
    </submittedName>
</protein>
<proteinExistence type="predicted"/>
<dbReference type="SMART" id="SM00382">
    <property type="entry name" value="AAA"/>
    <property type="match status" value="1"/>
</dbReference>
<accession>A0ABY2T6A6</accession>
<dbReference type="NCBIfam" id="NF005378">
    <property type="entry name" value="PRK06921.1"/>
    <property type="match status" value="1"/>
</dbReference>
<dbReference type="EMBL" id="SZPT01000001">
    <property type="protein sequence ID" value="TKI49854.1"/>
    <property type="molecule type" value="Genomic_DNA"/>
</dbReference>
<name>A0ABY2T6A6_9BACI</name>
<dbReference type="InterPro" id="IPR027417">
    <property type="entry name" value="P-loop_NTPase"/>
</dbReference>
<evidence type="ECO:0000313" key="2">
    <source>
        <dbReference type="EMBL" id="TKI49854.1"/>
    </source>
</evidence>
<dbReference type="SUPFAM" id="SSF52540">
    <property type="entry name" value="P-loop containing nucleoside triphosphate hydrolases"/>
    <property type="match status" value="1"/>
</dbReference>
<dbReference type="Proteomes" id="UP000308330">
    <property type="component" value="Unassembled WGS sequence"/>
</dbReference>
<dbReference type="CDD" id="cd00009">
    <property type="entry name" value="AAA"/>
    <property type="match status" value="1"/>
</dbReference>
<dbReference type="Pfam" id="PF00308">
    <property type="entry name" value="Bac_DnaA"/>
    <property type="match status" value="1"/>
</dbReference>
<evidence type="ECO:0000259" key="1">
    <source>
        <dbReference type="SMART" id="SM00382"/>
    </source>
</evidence>
<gene>
    <name evidence="2" type="ORF">FC748_01115</name>
</gene>
<reference evidence="2 3" key="1">
    <citation type="submission" date="2019-04" db="EMBL/GenBank/DDBJ databases">
        <title>Lysinibacillus genome sequencing.</title>
        <authorList>
            <person name="Dunlap C."/>
        </authorList>
    </citation>
    <scope>NUCLEOTIDE SEQUENCE [LARGE SCALE GENOMIC DNA]</scope>
    <source>
        <strain evidence="2 3">KCTC 33042</strain>
    </source>
</reference>
<feature type="domain" description="AAA+ ATPase" evidence="1">
    <location>
        <begin position="127"/>
        <end position="259"/>
    </location>
</feature>
<keyword evidence="3" id="KW-1185">Reference proteome</keyword>